<evidence type="ECO:0000256" key="10">
    <source>
        <dbReference type="ARBA" id="ARBA00022833"/>
    </source>
</evidence>
<sequence length="939" mass="100475">MDEVPHTVKAALQALSDIAYKLPRGVTIDSLSKGDLENVRKQLPEISAYMWSLSTERRASTSAAIVTSFVGVRSFLLRLTAEAVRILPTTHHGDGFKDEVVVEGAMLAGNLLMFMTRLPSYVRKEDTHKLLGPLDFVRKLFSMQTVQACSRQLAAAAEWLLNARKEGIQQLPLDTVFSQAVLPALTLLAGMIGISYRMWSWEVDTGVEEEQQYRNRLDSVLTDSCPMEHAARALLLYHTLAAAEGGPTKKAEEASFLFLTALVEADQHTVLSAAAEGSCAQHVAVAHGLTLLCEDDGGPAYGLQPDLLGVLPVLTEPLGALASTPAPAQGQEPQLHPVCFKAMLAALRRQSKQPLHRRTPHMLALRLLRLMLRRGNLQPGGSAAAELAAGAAAAAPLSSTAATDVGALPTPLAAHAVSRTSHLVLRQKHVLDIAVKALALSWATIPSRSGHVGELMAELWRSAMDIGRHVCLHADRNTCCGLGEALQEALSPIDPHGEASSSWEPSPVPRPSVAAAIAAGLLPWLEGLQRYHITKVVSECREGQVLRAFLDRTWGREVETWLALFTYSEPRQAASWVVTHAKLLRLAKGYQYLAECAKRRTSVFLKHMEELASGPLAETLVPEGGPAGDDIGQPAGLQHLGRLVSFAVCEWLPIASLLLRQQALQCAIAGAPKGAGINRYWDTYIAPLARWLSGLVLSCKGRSGDADCGGSSSSSDGGWVPFLLHEVAVVPLLGSLLHLCRSVESNKGPDLAELLDCCGVVASAFPQEVQAAVREAEQATIAPPVFAWPPAQVRGLAPKLRESGRGEAADAALALAARLEASGSEGGAGSSALSFRCVPERLRQRASERGMSVPDVLGVMRRFLVPPAEARRLLRTCSNPACVNLKGDSEAELPLKACARCGGAWYCCRECQTAHWRAPGGHKEACGRRQGAAQGAAQG</sequence>
<evidence type="ECO:0000313" key="19">
    <source>
        <dbReference type="EMBL" id="GFR50640.1"/>
    </source>
</evidence>
<dbReference type="SUPFAM" id="SSF144232">
    <property type="entry name" value="HIT/MYND zinc finger-like"/>
    <property type="match status" value="1"/>
</dbReference>
<evidence type="ECO:0000256" key="4">
    <source>
        <dbReference type="ARBA" id="ARBA00022640"/>
    </source>
</evidence>
<keyword evidence="9" id="KW-0418">Kinase</keyword>
<dbReference type="PROSITE" id="PS50865">
    <property type="entry name" value="ZF_MYND_2"/>
    <property type="match status" value="1"/>
</dbReference>
<keyword evidence="5" id="KW-0808">Transferase</keyword>
<organism evidence="19 20">
    <name type="scientific">Astrephomene gubernaculifera</name>
    <dbReference type="NCBI Taxonomy" id="47775"/>
    <lineage>
        <taxon>Eukaryota</taxon>
        <taxon>Viridiplantae</taxon>
        <taxon>Chlorophyta</taxon>
        <taxon>core chlorophytes</taxon>
        <taxon>Chlorophyceae</taxon>
        <taxon>CS clade</taxon>
        <taxon>Chlamydomonadales</taxon>
        <taxon>Astrephomenaceae</taxon>
        <taxon>Astrephomene</taxon>
    </lineage>
</organism>
<accession>A0AAD3DZ10</accession>
<evidence type="ECO:0000256" key="13">
    <source>
        <dbReference type="ARBA" id="ARBA00023136"/>
    </source>
</evidence>
<proteinExistence type="inferred from homology"/>
<comment type="caution">
    <text evidence="19">The sequence shown here is derived from an EMBL/GenBank/DDBJ whole genome shotgun (WGS) entry which is preliminary data.</text>
</comment>
<gene>
    <name evidence="19" type="ORF">Agub_g12888</name>
</gene>
<keyword evidence="11" id="KW-0809">Transit peptide</keyword>
<keyword evidence="4" id="KW-0934">Plastid</keyword>
<evidence type="ECO:0000256" key="5">
    <source>
        <dbReference type="ARBA" id="ARBA00022679"/>
    </source>
</evidence>
<comment type="similarity">
    <text evidence="2">Belongs to the polyprenol kinase family.</text>
</comment>
<dbReference type="Proteomes" id="UP001054857">
    <property type="component" value="Unassembled WGS sequence"/>
</dbReference>
<keyword evidence="3" id="KW-0150">Chloroplast</keyword>
<evidence type="ECO:0000256" key="16">
    <source>
        <dbReference type="ARBA" id="ARBA00048889"/>
    </source>
</evidence>
<protein>
    <recommendedName>
        <fullName evidence="15">phytol kinase</fullName>
        <ecNumber evidence="15">2.7.1.182</ecNumber>
    </recommendedName>
</protein>
<evidence type="ECO:0000256" key="2">
    <source>
        <dbReference type="ARBA" id="ARBA00010794"/>
    </source>
</evidence>
<reference evidence="19 20" key="1">
    <citation type="journal article" date="2021" name="Sci. Rep.">
        <title>Genome sequencing of the multicellular alga Astrephomene provides insights into convergent evolution of germ-soma differentiation.</title>
        <authorList>
            <person name="Yamashita S."/>
            <person name="Yamamoto K."/>
            <person name="Matsuzaki R."/>
            <person name="Suzuki S."/>
            <person name="Yamaguchi H."/>
            <person name="Hirooka S."/>
            <person name="Minakuchi Y."/>
            <person name="Miyagishima S."/>
            <person name="Kawachi M."/>
            <person name="Toyoda A."/>
            <person name="Nozaki H."/>
        </authorList>
    </citation>
    <scope>NUCLEOTIDE SEQUENCE [LARGE SCALE GENOMIC DNA]</scope>
    <source>
        <strain evidence="19 20">NIES-4017</strain>
    </source>
</reference>
<dbReference type="Pfam" id="PF01753">
    <property type="entry name" value="zf-MYND"/>
    <property type="match status" value="1"/>
</dbReference>
<keyword evidence="7" id="KW-0479">Metal-binding</keyword>
<dbReference type="GO" id="GO:0010276">
    <property type="term" value="F:phytol kinase activity"/>
    <property type="evidence" value="ECO:0007669"/>
    <property type="project" value="UniProtKB-EC"/>
</dbReference>
<dbReference type="EC" id="2.7.1.182" evidence="15"/>
<dbReference type="EMBL" id="BMAR01000040">
    <property type="protein sequence ID" value="GFR50640.1"/>
    <property type="molecule type" value="Genomic_DNA"/>
</dbReference>
<evidence type="ECO:0000259" key="18">
    <source>
        <dbReference type="PROSITE" id="PS50865"/>
    </source>
</evidence>
<comment type="catalytic activity">
    <reaction evidence="16">
        <text>phytol + CTP = phytyl phosphate + CDP + H(+)</text>
        <dbReference type="Rhea" id="RHEA:38055"/>
        <dbReference type="ChEBI" id="CHEBI:15378"/>
        <dbReference type="ChEBI" id="CHEBI:17327"/>
        <dbReference type="ChEBI" id="CHEBI:37563"/>
        <dbReference type="ChEBI" id="CHEBI:58069"/>
        <dbReference type="ChEBI" id="CHEBI:75483"/>
        <dbReference type="EC" id="2.7.1.182"/>
    </reaction>
</comment>
<dbReference type="InterPro" id="IPR002893">
    <property type="entry name" value="Znf_MYND"/>
</dbReference>
<evidence type="ECO:0000256" key="1">
    <source>
        <dbReference type="ARBA" id="ARBA00004508"/>
    </source>
</evidence>
<dbReference type="Gene3D" id="6.10.140.2220">
    <property type="match status" value="1"/>
</dbReference>
<keyword evidence="10" id="KW-0862">Zinc</keyword>
<evidence type="ECO:0000256" key="8">
    <source>
        <dbReference type="ARBA" id="ARBA00022771"/>
    </source>
</evidence>
<evidence type="ECO:0000256" key="7">
    <source>
        <dbReference type="ARBA" id="ARBA00022723"/>
    </source>
</evidence>
<feature type="domain" description="MYND-type" evidence="18">
    <location>
        <begin position="874"/>
        <end position="926"/>
    </location>
</feature>
<dbReference type="PANTHER" id="PTHR32523">
    <property type="entry name" value="PHYTOL KINASE 1, CHLOROPLASTIC"/>
    <property type="match status" value="1"/>
</dbReference>
<dbReference type="GO" id="GO:0009507">
    <property type="term" value="C:chloroplast"/>
    <property type="evidence" value="ECO:0007669"/>
    <property type="project" value="UniProtKB-SubCell"/>
</dbReference>
<dbReference type="AlphaFoldDB" id="A0AAD3DZ10"/>
<keyword evidence="6" id="KW-0812">Transmembrane</keyword>
<evidence type="ECO:0000256" key="3">
    <source>
        <dbReference type="ARBA" id="ARBA00022528"/>
    </source>
</evidence>
<keyword evidence="20" id="KW-1185">Reference proteome</keyword>
<keyword evidence="12" id="KW-1133">Transmembrane helix</keyword>
<evidence type="ECO:0000256" key="12">
    <source>
        <dbReference type="ARBA" id="ARBA00022989"/>
    </source>
</evidence>
<evidence type="ECO:0000256" key="14">
    <source>
        <dbReference type="ARBA" id="ARBA00024015"/>
    </source>
</evidence>
<name>A0AAD3DZ10_9CHLO</name>
<dbReference type="PANTHER" id="PTHR32523:SF8">
    <property type="entry name" value="DOLICHOL KINASE"/>
    <property type="match status" value="1"/>
</dbReference>
<dbReference type="GO" id="GO:0008270">
    <property type="term" value="F:zinc ion binding"/>
    <property type="evidence" value="ECO:0007669"/>
    <property type="project" value="UniProtKB-KW"/>
</dbReference>
<keyword evidence="13" id="KW-0472">Membrane</keyword>
<keyword evidence="8 17" id="KW-0863">Zinc-finger</keyword>
<comment type="subcellular location">
    <subcellularLocation>
        <location evidence="1">Plastid</location>
        <location evidence="1">Chloroplast membrane</location>
        <topology evidence="1">Multi-pass membrane protein</topology>
    </subcellularLocation>
</comment>
<dbReference type="GO" id="GO:0016020">
    <property type="term" value="C:membrane"/>
    <property type="evidence" value="ECO:0007669"/>
    <property type="project" value="UniProtKB-SubCell"/>
</dbReference>
<evidence type="ECO:0000313" key="20">
    <source>
        <dbReference type="Proteomes" id="UP001054857"/>
    </source>
</evidence>
<evidence type="ECO:0000256" key="9">
    <source>
        <dbReference type="ARBA" id="ARBA00022777"/>
    </source>
</evidence>
<evidence type="ECO:0000256" key="17">
    <source>
        <dbReference type="PROSITE-ProRule" id="PRU00134"/>
    </source>
</evidence>
<dbReference type="InterPro" id="IPR039606">
    <property type="entry name" value="Phytol/farnesol_kinase"/>
</dbReference>
<evidence type="ECO:0000256" key="15">
    <source>
        <dbReference type="ARBA" id="ARBA00039024"/>
    </source>
</evidence>
<comment type="pathway">
    <text evidence="14">Cofactor biosynthesis; tocopherol biosynthesis.</text>
</comment>
<evidence type="ECO:0000256" key="6">
    <source>
        <dbReference type="ARBA" id="ARBA00022692"/>
    </source>
</evidence>
<evidence type="ECO:0000256" key="11">
    <source>
        <dbReference type="ARBA" id="ARBA00022946"/>
    </source>
</evidence>